<proteinExistence type="predicted"/>
<protein>
    <submittedName>
        <fullName evidence="2">Uncharacterized protein</fullName>
    </submittedName>
</protein>
<evidence type="ECO:0000313" key="5">
    <source>
        <dbReference type="EMBL" id="QJH94024.1"/>
    </source>
</evidence>
<dbReference type="EMBL" id="MT144594">
    <property type="protein sequence ID" value="QJH94024.1"/>
    <property type="molecule type" value="Genomic_DNA"/>
</dbReference>
<dbReference type="EMBL" id="MT141570">
    <property type="protein sequence ID" value="QJA67348.1"/>
    <property type="molecule type" value="Genomic_DNA"/>
</dbReference>
<evidence type="ECO:0000313" key="3">
    <source>
        <dbReference type="EMBL" id="QJA67348.1"/>
    </source>
</evidence>
<organism evidence="2">
    <name type="scientific">viral metagenome</name>
    <dbReference type="NCBI Taxonomy" id="1070528"/>
    <lineage>
        <taxon>unclassified sequences</taxon>
        <taxon>metagenomes</taxon>
        <taxon>organismal metagenomes</taxon>
    </lineage>
</organism>
<evidence type="ECO:0000313" key="2">
    <source>
        <dbReference type="EMBL" id="QJA44698.1"/>
    </source>
</evidence>
<dbReference type="AlphaFoldDB" id="A0A6H1ZAY8"/>
<name>A0A6H1ZAY8_9ZZZZ</name>
<dbReference type="EMBL" id="MT145197">
    <property type="protein sequence ID" value="QJI05316.1"/>
    <property type="molecule type" value="Genomic_DNA"/>
</dbReference>
<evidence type="ECO:0000313" key="6">
    <source>
        <dbReference type="EMBL" id="QJI05316.1"/>
    </source>
</evidence>
<keyword evidence="1" id="KW-0175">Coiled coil</keyword>
<dbReference type="EMBL" id="MT143701">
    <property type="protein sequence ID" value="QJB00800.1"/>
    <property type="molecule type" value="Genomic_DNA"/>
</dbReference>
<sequence length="239" mass="26703">MDQNFSHLLVEFYTEPVHNVRESAEKGRPIFDDVEMVRIRAAGDKLTVFTAPAKDASSARDPNTNARLTYAQLHHGPYEAFKRGQEFHGSGTPLSEVPFITAGKRKELQAANIHTAEAFIAVDGSSLQKLGMGARELRDQVKAWIDKTSKNADVVKLSQENEDLRARLERMEQLMDKATSPDADPYDASASPFSEWDDETIRVWIVEQGGEQPHHKCSHETLVRKADELNSTLSKTKAA</sequence>
<gene>
    <name evidence="4" type="ORF">MM171A00166_0043</name>
    <name evidence="6" type="ORF">MM415A00140_0066</name>
    <name evidence="3" type="ORF">MM415B00227_0010</name>
    <name evidence="2" type="ORF">TM448A00134_0032</name>
    <name evidence="5" type="ORF">TM448B00166_0068</name>
</gene>
<evidence type="ECO:0000313" key="4">
    <source>
        <dbReference type="EMBL" id="QJB00800.1"/>
    </source>
</evidence>
<evidence type="ECO:0000256" key="1">
    <source>
        <dbReference type="SAM" id="Coils"/>
    </source>
</evidence>
<accession>A0A6H1ZAY8</accession>
<reference evidence="2" key="1">
    <citation type="submission" date="2020-03" db="EMBL/GenBank/DDBJ databases">
        <title>The deep terrestrial virosphere.</title>
        <authorList>
            <person name="Holmfeldt K."/>
            <person name="Nilsson E."/>
            <person name="Simone D."/>
            <person name="Lopez-Fernandez M."/>
            <person name="Wu X."/>
            <person name="de Brujin I."/>
            <person name="Lundin D."/>
            <person name="Andersson A."/>
            <person name="Bertilsson S."/>
            <person name="Dopson M."/>
        </authorList>
    </citation>
    <scope>NUCLEOTIDE SEQUENCE</scope>
    <source>
        <strain evidence="4">MM171A00166</strain>
        <strain evidence="6">MM415A00140</strain>
        <strain evidence="3">MM415B00227</strain>
        <strain evidence="2">TM448A00134</strain>
        <strain evidence="5">TM448B00166</strain>
    </source>
</reference>
<feature type="coiled-coil region" evidence="1">
    <location>
        <begin position="147"/>
        <end position="177"/>
    </location>
</feature>
<dbReference type="EMBL" id="MT143979">
    <property type="protein sequence ID" value="QJA44698.1"/>
    <property type="molecule type" value="Genomic_DNA"/>
</dbReference>